<feature type="compositionally biased region" description="Acidic residues" evidence="1">
    <location>
        <begin position="366"/>
        <end position="378"/>
    </location>
</feature>
<dbReference type="AlphaFoldDB" id="A0A0D2MSF5"/>
<dbReference type="RefSeq" id="XP_013904494.1">
    <property type="nucleotide sequence ID" value="XM_014049040.1"/>
</dbReference>
<feature type="region of interest" description="Disordered" evidence="1">
    <location>
        <begin position="208"/>
        <end position="239"/>
    </location>
</feature>
<sequence length="718" mass="73765">MTALMRLLVEATGPHGDGSAGGGSEPLWLAAATERDRRQMALRTASLAAGAMVLVGSRAFEARDRDDADSRQRRRSAVALTEAFCAVPGAAAGLVAAAAMEESLSQPNSPVISMFWMLSRTRRHVTPPVVAEELMVRVAMQLEPCAAEAAALACRALRDELAGLGNGSFLPLGLLQLLSYSAAGAAALLQRPLAEGLGLLVRFLTPPQPGDNRSRGARSGSGAERSESAGAQRGAPAGAGGRTTFEFALDDNILIAISRVFEHAAHMRREQEHDGAEAAPQNARPSALSRAADPARVRAAVAALTGPLLEVAAGRSGAARLRGEPRLPMSLLALHALEQSVWSIGAGVPWELMAEARRGGSRPAPDEGEGEGEEEEEPLVIHSHPGSAAALAGVLQAALGAADSSRVGRMIVATSATLLNTVAMACGGPARTQWCRDALAARLPALLLRAAVQLSTHQDDPVGAARAVCAACLVAYTEYDGISVDRQGTRCNQPPPTRAESVTEIRARALEALLACAGGGCPEAANVAVGCALRACSLSGGCAADLAARCGAATALVGALLRCASDARAAAPGGSREGGRMAGGAGVAALLLSMVAAAACEDDAEANDAAEWQCQHVEATLAGERNVNIEQAHAAAEAALLRLCTARSQGGALADDMETALGFLRRREAPPPLSLPGPLLRADGRRCLACGKGRGDGVTLRRCTGCRAEGAFYCSVEW</sequence>
<feature type="region of interest" description="Disordered" evidence="1">
    <location>
        <begin position="266"/>
        <end position="291"/>
    </location>
</feature>
<evidence type="ECO:0000313" key="3">
    <source>
        <dbReference type="Proteomes" id="UP000054498"/>
    </source>
</evidence>
<keyword evidence="3" id="KW-1185">Reference proteome</keyword>
<dbReference type="KEGG" id="mng:MNEG_2484"/>
<accession>A0A0D2MSF5</accession>
<protein>
    <submittedName>
        <fullName evidence="2">Uncharacterized protein</fullName>
    </submittedName>
</protein>
<evidence type="ECO:0000313" key="2">
    <source>
        <dbReference type="EMBL" id="KIZ05475.1"/>
    </source>
</evidence>
<dbReference type="Proteomes" id="UP000054498">
    <property type="component" value="Unassembled WGS sequence"/>
</dbReference>
<evidence type="ECO:0000256" key="1">
    <source>
        <dbReference type="SAM" id="MobiDB-lite"/>
    </source>
</evidence>
<proteinExistence type="predicted"/>
<name>A0A0D2MSF5_9CHLO</name>
<feature type="compositionally biased region" description="Low complexity" evidence="1">
    <location>
        <begin position="217"/>
        <end position="236"/>
    </location>
</feature>
<feature type="compositionally biased region" description="Basic and acidic residues" evidence="1">
    <location>
        <begin position="266"/>
        <end position="276"/>
    </location>
</feature>
<organism evidence="2 3">
    <name type="scientific">Monoraphidium neglectum</name>
    <dbReference type="NCBI Taxonomy" id="145388"/>
    <lineage>
        <taxon>Eukaryota</taxon>
        <taxon>Viridiplantae</taxon>
        <taxon>Chlorophyta</taxon>
        <taxon>core chlorophytes</taxon>
        <taxon>Chlorophyceae</taxon>
        <taxon>CS clade</taxon>
        <taxon>Sphaeropleales</taxon>
        <taxon>Selenastraceae</taxon>
        <taxon>Monoraphidium</taxon>
    </lineage>
</organism>
<dbReference type="EMBL" id="KK100501">
    <property type="protein sequence ID" value="KIZ05475.1"/>
    <property type="molecule type" value="Genomic_DNA"/>
</dbReference>
<reference evidence="2 3" key="1">
    <citation type="journal article" date="2013" name="BMC Genomics">
        <title>Reconstruction of the lipid metabolism for the microalga Monoraphidium neglectum from its genome sequence reveals characteristics suitable for biofuel production.</title>
        <authorList>
            <person name="Bogen C."/>
            <person name="Al-Dilaimi A."/>
            <person name="Albersmeier A."/>
            <person name="Wichmann J."/>
            <person name="Grundmann M."/>
            <person name="Rupp O."/>
            <person name="Lauersen K.J."/>
            <person name="Blifernez-Klassen O."/>
            <person name="Kalinowski J."/>
            <person name="Goesmann A."/>
            <person name="Mussgnug J.H."/>
            <person name="Kruse O."/>
        </authorList>
    </citation>
    <scope>NUCLEOTIDE SEQUENCE [LARGE SCALE GENOMIC DNA]</scope>
    <source>
        <strain evidence="2 3">SAG 48.87</strain>
    </source>
</reference>
<feature type="region of interest" description="Disordered" evidence="1">
    <location>
        <begin position="357"/>
        <end position="378"/>
    </location>
</feature>
<gene>
    <name evidence="2" type="ORF">MNEG_2484</name>
</gene>
<dbReference type="GeneID" id="25735362"/>